<comment type="cofactor">
    <cofactor evidence="10">
        <name>Mg(2+)</name>
        <dbReference type="ChEBI" id="CHEBI:18420"/>
    </cofactor>
    <cofactor evidence="10">
        <name>Mn(2+)</name>
        <dbReference type="ChEBI" id="CHEBI:29035"/>
    </cofactor>
</comment>
<keyword evidence="4 10" id="KW-0378">Hydrolase</keyword>
<proteinExistence type="inferred from homology"/>
<keyword evidence="2 10" id="KW-0479">Metal-binding</keyword>
<dbReference type="InterPro" id="IPR042211">
    <property type="entry name" value="CRISPR-assoc_Cas1_N"/>
</dbReference>
<reference key="2">
    <citation type="submission" date="2011-04" db="EMBL/GenBank/DDBJ databases">
        <title>Complete sequence of chromosome of Haliscomenobacter hydrossis DSM 1100.</title>
        <authorList>
            <consortium name="US DOE Joint Genome Institute (JGI-PGF)"/>
            <person name="Lucas S."/>
            <person name="Han J."/>
            <person name="Lapidus A."/>
            <person name="Bruce D."/>
            <person name="Goodwin L."/>
            <person name="Pitluck S."/>
            <person name="Peters L."/>
            <person name="Kyrpides N."/>
            <person name="Mavromatis K."/>
            <person name="Ivanova N."/>
            <person name="Ovchinnikova G."/>
            <person name="Pagani I."/>
            <person name="Daligault H."/>
            <person name="Detter J.C."/>
            <person name="Han C."/>
            <person name="Land M."/>
            <person name="Hauser L."/>
            <person name="Markowitz V."/>
            <person name="Cheng J.-F."/>
            <person name="Hugenholtz P."/>
            <person name="Woyke T."/>
            <person name="Wu D."/>
            <person name="Verbarg S."/>
            <person name="Frueling A."/>
            <person name="Brambilla E."/>
            <person name="Klenk H.-P."/>
            <person name="Eisen J.A."/>
        </authorList>
    </citation>
    <scope>NUCLEOTIDE SEQUENCE</scope>
    <source>
        <strain>DSM 1100</strain>
    </source>
</reference>
<accession>F4L2L3</accession>
<evidence type="ECO:0000256" key="7">
    <source>
        <dbReference type="ARBA" id="ARBA00023125"/>
    </source>
</evidence>
<dbReference type="GO" id="GO:0016787">
    <property type="term" value="F:hydrolase activity"/>
    <property type="evidence" value="ECO:0007669"/>
    <property type="project" value="UniProtKB-KW"/>
</dbReference>
<comment type="function">
    <text evidence="10">CRISPR (clustered regularly interspaced short palindromic repeat), is an adaptive immune system that provides protection against mobile genetic elements (viruses, transposable elements and conjugative plasmids). CRISPR clusters contain spacers, sequences complementary to antecedent mobile elements, and target invading nucleic acids. CRISPR clusters are transcribed and processed into CRISPR RNA (crRNA). Acts as a dsDNA endonuclease. Involved in the integration of spacer DNA into the CRISPR cassette.</text>
</comment>
<dbReference type="PANTHER" id="PTHR34353">
    <property type="entry name" value="CRISPR-ASSOCIATED ENDONUCLEASE CAS1 1"/>
    <property type="match status" value="1"/>
</dbReference>
<evidence type="ECO:0000256" key="5">
    <source>
        <dbReference type="ARBA" id="ARBA00022842"/>
    </source>
</evidence>
<dbReference type="GO" id="GO:0003677">
    <property type="term" value="F:DNA binding"/>
    <property type="evidence" value="ECO:0007669"/>
    <property type="project" value="UniProtKB-KW"/>
</dbReference>
<dbReference type="KEGG" id="hhy:Halhy_6109"/>
<comment type="subunit">
    <text evidence="9 10">Homodimer, forms a heterotetramer with a Cas2 homodimer.</text>
</comment>
<feature type="binding site" evidence="10">
    <location>
        <position position="229"/>
    </location>
    <ligand>
        <name>Mn(2+)</name>
        <dbReference type="ChEBI" id="CHEBI:29035"/>
    </ligand>
</feature>
<dbReference type="eggNOG" id="COG1518">
    <property type="taxonomic scope" value="Bacteria"/>
</dbReference>
<dbReference type="InterPro" id="IPR050646">
    <property type="entry name" value="Cas1"/>
</dbReference>
<dbReference type="InterPro" id="IPR002729">
    <property type="entry name" value="CRISPR-assoc_Cas1"/>
</dbReference>
<gene>
    <name evidence="10" type="primary">cas1</name>
    <name evidence="11" type="ordered locus">Halhy_6109</name>
</gene>
<dbReference type="EC" id="3.1.-.-" evidence="10"/>
<evidence type="ECO:0000256" key="6">
    <source>
        <dbReference type="ARBA" id="ARBA00023118"/>
    </source>
</evidence>
<feature type="binding site" evidence="10">
    <location>
        <position position="244"/>
    </location>
    <ligand>
        <name>Mn(2+)</name>
        <dbReference type="ChEBI" id="CHEBI:29035"/>
    </ligand>
</feature>
<keyword evidence="3 10" id="KW-0255">Endonuclease</keyword>
<keyword evidence="1 10" id="KW-0540">Nuclease</keyword>
<dbReference type="InterPro" id="IPR042206">
    <property type="entry name" value="CRISPR-assoc_Cas1_C"/>
</dbReference>
<evidence type="ECO:0000256" key="9">
    <source>
        <dbReference type="ARBA" id="ARBA00038592"/>
    </source>
</evidence>
<evidence type="ECO:0000256" key="3">
    <source>
        <dbReference type="ARBA" id="ARBA00022759"/>
    </source>
</evidence>
<keyword evidence="5 10" id="KW-0460">Magnesium</keyword>
<dbReference type="RefSeq" id="WP_013768453.1">
    <property type="nucleotide sequence ID" value="NC_015510.1"/>
</dbReference>
<evidence type="ECO:0000313" key="11">
    <source>
        <dbReference type="EMBL" id="AEE53931.1"/>
    </source>
</evidence>
<dbReference type="GO" id="GO:0051607">
    <property type="term" value="P:defense response to virus"/>
    <property type="evidence" value="ECO:0007669"/>
    <property type="project" value="UniProtKB-UniRule"/>
</dbReference>
<evidence type="ECO:0000256" key="8">
    <source>
        <dbReference type="ARBA" id="ARBA00023211"/>
    </source>
</evidence>
<name>F4L2L3_HALH1</name>
<dbReference type="PANTHER" id="PTHR34353:SF2">
    <property type="entry name" value="CRISPR-ASSOCIATED ENDONUCLEASE CAS1 1"/>
    <property type="match status" value="1"/>
</dbReference>
<dbReference type="Pfam" id="PF01867">
    <property type="entry name" value="Cas_Cas1"/>
    <property type="match status" value="1"/>
</dbReference>
<feature type="binding site" evidence="10">
    <location>
        <position position="164"/>
    </location>
    <ligand>
        <name>Mn(2+)</name>
        <dbReference type="ChEBI" id="CHEBI:29035"/>
    </ligand>
</feature>
<reference evidence="11 12" key="1">
    <citation type="journal article" date="2011" name="Stand. Genomic Sci.">
        <title>Complete genome sequence of Haliscomenobacter hydrossis type strain (O).</title>
        <authorList>
            <consortium name="US DOE Joint Genome Institute (JGI-PGF)"/>
            <person name="Daligault H."/>
            <person name="Lapidus A."/>
            <person name="Zeytun A."/>
            <person name="Nolan M."/>
            <person name="Lucas S."/>
            <person name="Del Rio T.G."/>
            <person name="Tice H."/>
            <person name="Cheng J.F."/>
            <person name="Tapia R."/>
            <person name="Han C."/>
            <person name="Goodwin L."/>
            <person name="Pitluck S."/>
            <person name="Liolios K."/>
            <person name="Pagani I."/>
            <person name="Ivanova N."/>
            <person name="Huntemann M."/>
            <person name="Mavromatis K."/>
            <person name="Mikhailova N."/>
            <person name="Pati A."/>
            <person name="Chen A."/>
            <person name="Palaniappan K."/>
            <person name="Land M."/>
            <person name="Hauser L."/>
            <person name="Brambilla E.M."/>
            <person name="Rohde M."/>
            <person name="Verbarg S."/>
            <person name="Goker M."/>
            <person name="Bristow J."/>
            <person name="Eisen J.A."/>
            <person name="Markowitz V."/>
            <person name="Hugenholtz P."/>
            <person name="Kyrpides N.C."/>
            <person name="Klenk H.P."/>
            <person name="Woyke T."/>
        </authorList>
    </citation>
    <scope>NUCLEOTIDE SEQUENCE [LARGE SCALE GENOMIC DNA]</scope>
    <source>
        <strain evidence="12">ATCC 27775 / DSM 1100 / LMG 10767 / O</strain>
    </source>
</reference>
<protein>
    <recommendedName>
        <fullName evidence="10">CRISPR-associated endonuclease Cas1</fullName>
        <ecNumber evidence="10">3.1.-.-</ecNumber>
    </recommendedName>
</protein>
<dbReference type="Gene3D" id="3.100.10.20">
    <property type="entry name" value="CRISPR-associated endonuclease Cas1, N-terminal domain"/>
    <property type="match status" value="1"/>
</dbReference>
<evidence type="ECO:0000313" key="12">
    <source>
        <dbReference type="Proteomes" id="UP000008461"/>
    </source>
</evidence>
<keyword evidence="12" id="KW-1185">Reference proteome</keyword>
<comment type="similarity">
    <text evidence="10">Belongs to the CRISPR-associated endonuclease Cas1 family.</text>
</comment>
<dbReference type="GO" id="GO:0043571">
    <property type="term" value="P:maintenance of CRISPR repeat elements"/>
    <property type="evidence" value="ECO:0007669"/>
    <property type="project" value="UniProtKB-UniRule"/>
</dbReference>
<keyword evidence="7 10" id="KW-0238">DNA-binding</keyword>
<dbReference type="AlphaFoldDB" id="F4L2L3"/>
<dbReference type="EMBL" id="CP002691">
    <property type="protein sequence ID" value="AEE53931.1"/>
    <property type="molecule type" value="Genomic_DNA"/>
</dbReference>
<keyword evidence="6 10" id="KW-0051">Antiviral defense</keyword>
<dbReference type="NCBIfam" id="TIGR00287">
    <property type="entry name" value="cas1"/>
    <property type="match status" value="1"/>
</dbReference>
<dbReference type="GO" id="GO:0004519">
    <property type="term" value="F:endonuclease activity"/>
    <property type="evidence" value="ECO:0007669"/>
    <property type="project" value="UniProtKB-UniRule"/>
</dbReference>
<dbReference type="Proteomes" id="UP000008461">
    <property type="component" value="Chromosome"/>
</dbReference>
<evidence type="ECO:0000256" key="10">
    <source>
        <dbReference type="HAMAP-Rule" id="MF_01470"/>
    </source>
</evidence>
<dbReference type="GO" id="GO:0046872">
    <property type="term" value="F:metal ion binding"/>
    <property type="evidence" value="ECO:0007669"/>
    <property type="project" value="UniProtKB-UniRule"/>
</dbReference>
<dbReference type="HAMAP" id="MF_01470">
    <property type="entry name" value="Cas1"/>
    <property type="match status" value="1"/>
</dbReference>
<evidence type="ECO:0000256" key="1">
    <source>
        <dbReference type="ARBA" id="ARBA00022722"/>
    </source>
</evidence>
<dbReference type="Gene3D" id="1.20.120.920">
    <property type="entry name" value="CRISPR-associated endonuclease Cas1, C-terminal domain"/>
    <property type="match status" value="1"/>
</dbReference>
<dbReference type="CDD" id="cd09634">
    <property type="entry name" value="Cas1_I-II-III"/>
    <property type="match status" value="1"/>
</dbReference>
<evidence type="ECO:0000256" key="2">
    <source>
        <dbReference type="ARBA" id="ARBA00022723"/>
    </source>
</evidence>
<evidence type="ECO:0000256" key="4">
    <source>
        <dbReference type="ARBA" id="ARBA00022801"/>
    </source>
</evidence>
<sequence length="325" mass="37227">MQLVLDTHGLQLTKKGGVFEVIGEKSKREISPAKLSSIAVTATVILHSDAVVLAIKNQIPILFFDRIGKVRARLWSPYFESLATLRRQQVRFAESVEGGNWMVDVFMLKAEGQVQSLRFLASKVAGQKPVLDSVIGLIKQQSRQFEKYREQMPEEMRNQMMGTEGAIARVYWQGLGAALPRQYAFNKRTRQPAEDVFNAALNYLYGMLYSVVEGGIFAAGLDPYLGILHVDEYRKPTLSYDLIEPFRPWIDQLLVLECLEKRLQTTFFTRNQHGLFLNKEGKAFIIPLFNNFLRSTRTYFDRESTVKNHIYFLAHLLAQRIRGTV</sequence>
<keyword evidence="8 10" id="KW-0464">Manganese</keyword>
<organism evidence="11 12">
    <name type="scientific">Haliscomenobacter hydrossis (strain ATCC 27775 / DSM 1100 / LMG 10767 / O)</name>
    <dbReference type="NCBI Taxonomy" id="760192"/>
    <lineage>
        <taxon>Bacteria</taxon>
        <taxon>Pseudomonadati</taxon>
        <taxon>Bacteroidota</taxon>
        <taxon>Saprospiria</taxon>
        <taxon>Saprospirales</taxon>
        <taxon>Haliscomenobacteraceae</taxon>
        <taxon>Haliscomenobacter</taxon>
    </lineage>
</organism>
<dbReference type="HOGENOM" id="CLU_052779_0_1_10"/>
<dbReference type="STRING" id="760192.Halhy_6109"/>